<accession>A0AB39KZN0</accession>
<dbReference type="RefSeq" id="WP_369044964.1">
    <property type="nucleotide sequence ID" value="NZ_CP163302.1"/>
</dbReference>
<sequence>MTTTTTPAVPVALTRKALDATIRDLGGKYVRSSQGWHYWHIPTPVAPIEVGALIRQRVTHIGVDRVYFPGALTAAGNRPWAEPEAYATLLPYLDRAVAAGASAMTIPGCTGPYSECAVVNGELDELLRRWIAMERRWIANPGQNENEGDGASPSWQCGICGELRHLNDGHRHPRQKAS</sequence>
<reference evidence="1" key="1">
    <citation type="submission" date="2024-07" db="EMBL/GenBank/DDBJ databases">
        <authorList>
            <person name="fu j."/>
        </authorList>
    </citation>
    <scope>NUCLEOTIDE SEQUENCE</scope>
    <source>
        <strain evidence="1">P10A9</strain>
    </source>
</reference>
<name>A0AB39KZN0_9MICC</name>
<organism evidence="1">
    <name type="scientific">Sinomonas puerhi</name>
    <dbReference type="NCBI Taxonomy" id="3238584"/>
    <lineage>
        <taxon>Bacteria</taxon>
        <taxon>Bacillati</taxon>
        <taxon>Actinomycetota</taxon>
        <taxon>Actinomycetes</taxon>
        <taxon>Micrococcales</taxon>
        <taxon>Micrococcaceae</taxon>
        <taxon>Sinomonas</taxon>
    </lineage>
</organism>
<gene>
    <name evidence="1" type="ORF">AB5L97_12930</name>
</gene>
<evidence type="ECO:0000313" key="1">
    <source>
        <dbReference type="EMBL" id="XDP44182.1"/>
    </source>
</evidence>
<dbReference type="KEGG" id="spue:AB5L97_12930"/>
<proteinExistence type="predicted"/>
<dbReference type="EMBL" id="CP163302">
    <property type="protein sequence ID" value="XDP44182.1"/>
    <property type="molecule type" value="Genomic_DNA"/>
</dbReference>
<protein>
    <submittedName>
        <fullName evidence="1">Uncharacterized protein</fullName>
    </submittedName>
</protein>
<dbReference type="AlphaFoldDB" id="A0AB39KZN0"/>